<evidence type="ECO:0000256" key="1">
    <source>
        <dbReference type="ARBA" id="ARBA00006484"/>
    </source>
</evidence>
<comment type="caution">
    <text evidence="3">The sequence shown here is derived from an EMBL/GenBank/DDBJ whole genome shotgun (WGS) entry which is preliminary data.</text>
</comment>
<dbReference type="InterPro" id="IPR002347">
    <property type="entry name" value="SDR_fam"/>
</dbReference>
<name>A0ABN9JSI3_9RALS</name>
<organism evidence="3 4">
    <name type="scientific">Ralstonia flaminis</name>
    <dbReference type="NCBI Taxonomy" id="3058597"/>
    <lineage>
        <taxon>Bacteria</taxon>
        <taxon>Pseudomonadati</taxon>
        <taxon>Pseudomonadota</taxon>
        <taxon>Betaproteobacteria</taxon>
        <taxon>Burkholderiales</taxon>
        <taxon>Burkholderiaceae</taxon>
        <taxon>Ralstonia</taxon>
    </lineage>
</organism>
<dbReference type="EMBL" id="CATZLL010000011">
    <property type="protein sequence ID" value="CAJ0817919.1"/>
    <property type="molecule type" value="Genomic_DNA"/>
</dbReference>
<accession>A0ABN9JSI3</accession>
<dbReference type="InterPro" id="IPR036291">
    <property type="entry name" value="NAD(P)-bd_dom_sf"/>
</dbReference>
<dbReference type="PRINTS" id="PR00081">
    <property type="entry name" value="GDHRDH"/>
</dbReference>
<evidence type="ECO:0000256" key="2">
    <source>
        <dbReference type="ARBA" id="ARBA00023002"/>
    </source>
</evidence>
<dbReference type="SUPFAM" id="SSF51735">
    <property type="entry name" value="NAD(P)-binding Rossmann-fold domains"/>
    <property type="match status" value="1"/>
</dbReference>
<evidence type="ECO:0000313" key="3">
    <source>
        <dbReference type="EMBL" id="CAJ0817919.1"/>
    </source>
</evidence>
<dbReference type="Proteomes" id="UP001189757">
    <property type="component" value="Unassembled WGS sequence"/>
</dbReference>
<keyword evidence="4" id="KW-1185">Reference proteome</keyword>
<protein>
    <submittedName>
        <fullName evidence="3">Pyridoxal 4-dehydrogenase</fullName>
        <ecNumber evidence="3">1.1.1.107</ecNumber>
    </submittedName>
</protein>
<dbReference type="Gene3D" id="3.40.50.720">
    <property type="entry name" value="NAD(P)-binding Rossmann-like Domain"/>
    <property type="match status" value="1"/>
</dbReference>
<dbReference type="PANTHER" id="PTHR24321">
    <property type="entry name" value="DEHYDROGENASES, SHORT CHAIN"/>
    <property type="match status" value="1"/>
</dbReference>
<proteinExistence type="inferred from homology"/>
<reference evidence="3 4" key="1">
    <citation type="submission" date="2023-07" db="EMBL/GenBank/DDBJ databases">
        <authorList>
            <person name="Peeters C."/>
        </authorList>
    </citation>
    <scope>NUCLEOTIDE SEQUENCE [LARGE SCALE GENOMIC DNA]</scope>
    <source>
        <strain evidence="3 4">LMG 18101</strain>
    </source>
</reference>
<sequence length="260" mass="27257">MSEQQCGIGGRVVVVTGGGAGIGLGIVKVLAQQGARVVMAECNPEGSRTSAALCEQGLDVRFIPCDVGDPASIDALFAEVRSHYPRLDGLVNNAGLTIHGDFLEASLESWERMVNVNLRSVFLCSQHAARMMAGAGGAIVNISSNHAGASSEGFEGYAATKGGITAMTRAMAWSLGKHRIRVNSLSPGLTLTDHIGQLMSDKPELGRFYHALHATQRINQPEDVGQLAAFLLSDASISLTGADLMADNGLSAHLFNRSGI</sequence>
<dbReference type="EC" id="1.1.1.107" evidence="3"/>
<comment type="similarity">
    <text evidence="1">Belongs to the short-chain dehydrogenases/reductases (SDR) family.</text>
</comment>
<dbReference type="PRINTS" id="PR00080">
    <property type="entry name" value="SDRFAMILY"/>
</dbReference>
<dbReference type="PROSITE" id="PS00061">
    <property type="entry name" value="ADH_SHORT"/>
    <property type="match status" value="1"/>
</dbReference>
<dbReference type="InterPro" id="IPR020904">
    <property type="entry name" value="Sc_DH/Rdtase_CS"/>
</dbReference>
<keyword evidence="2 3" id="KW-0560">Oxidoreductase</keyword>
<dbReference type="PANTHER" id="PTHR24321:SF8">
    <property type="entry name" value="ESTRADIOL 17-BETA-DEHYDROGENASE 8-RELATED"/>
    <property type="match status" value="1"/>
</dbReference>
<gene>
    <name evidence="3" type="primary">pldh-t_1</name>
    <name evidence="3" type="ORF">LMG18101_03433</name>
</gene>
<dbReference type="RefSeq" id="WP_316681729.1">
    <property type="nucleotide sequence ID" value="NZ_CATZLL010000011.1"/>
</dbReference>
<dbReference type="CDD" id="cd05233">
    <property type="entry name" value="SDR_c"/>
    <property type="match status" value="1"/>
</dbReference>
<evidence type="ECO:0000313" key="4">
    <source>
        <dbReference type="Proteomes" id="UP001189757"/>
    </source>
</evidence>
<dbReference type="GO" id="GO:0050235">
    <property type="term" value="F:pyridoxal 4-dehydrogenase activity"/>
    <property type="evidence" value="ECO:0007669"/>
    <property type="project" value="UniProtKB-EC"/>
</dbReference>
<dbReference type="Pfam" id="PF13561">
    <property type="entry name" value="adh_short_C2"/>
    <property type="match status" value="1"/>
</dbReference>